<name>A0A951QFG9_9CYAN</name>
<organism evidence="1 2">
    <name type="scientific">Drouetiella hepatica Uher 2000/2452</name>
    <dbReference type="NCBI Taxonomy" id="904376"/>
    <lineage>
        <taxon>Bacteria</taxon>
        <taxon>Bacillati</taxon>
        <taxon>Cyanobacteriota</taxon>
        <taxon>Cyanophyceae</taxon>
        <taxon>Oculatellales</taxon>
        <taxon>Oculatellaceae</taxon>
        <taxon>Drouetiella</taxon>
    </lineage>
</organism>
<gene>
    <name evidence="1" type="ORF">KME15_19905</name>
</gene>
<reference evidence="1" key="2">
    <citation type="journal article" date="2022" name="Microbiol. Resour. Announc.">
        <title>Metagenome Sequencing to Explore Phylogenomics of Terrestrial Cyanobacteria.</title>
        <authorList>
            <person name="Ward R.D."/>
            <person name="Stajich J.E."/>
            <person name="Johansen J.R."/>
            <person name="Huntemann M."/>
            <person name="Clum A."/>
            <person name="Foster B."/>
            <person name="Foster B."/>
            <person name="Roux S."/>
            <person name="Palaniappan K."/>
            <person name="Varghese N."/>
            <person name="Mukherjee S."/>
            <person name="Reddy T.B.K."/>
            <person name="Daum C."/>
            <person name="Copeland A."/>
            <person name="Chen I.A."/>
            <person name="Ivanova N.N."/>
            <person name="Kyrpides N.C."/>
            <person name="Shapiro N."/>
            <person name="Eloe-Fadrosh E.A."/>
            <person name="Pietrasiak N."/>
        </authorList>
    </citation>
    <scope>NUCLEOTIDE SEQUENCE</scope>
    <source>
        <strain evidence="1">UHER 2000/2452</strain>
    </source>
</reference>
<evidence type="ECO:0000313" key="2">
    <source>
        <dbReference type="Proteomes" id="UP000757435"/>
    </source>
</evidence>
<protein>
    <submittedName>
        <fullName evidence="1">Uncharacterized protein</fullName>
    </submittedName>
</protein>
<dbReference type="Proteomes" id="UP000757435">
    <property type="component" value="Unassembled WGS sequence"/>
</dbReference>
<dbReference type="EMBL" id="JAHHHD010000028">
    <property type="protein sequence ID" value="MBW4660946.1"/>
    <property type="molecule type" value="Genomic_DNA"/>
</dbReference>
<accession>A0A951QFG9</accession>
<evidence type="ECO:0000313" key="1">
    <source>
        <dbReference type="EMBL" id="MBW4660946.1"/>
    </source>
</evidence>
<proteinExistence type="predicted"/>
<comment type="caution">
    <text evidence="1">The sequence shown here is derived from an EMBL/GenBank/DDBJ whole genome shotgun (WGS) entry which is preliminary data.</text>
</comment>
<sequence length="62" mass="6889">MDFTRRTLDELVALQEAIYQAQQTLIEVQNAGAQISITPPKQNTIILRVGGSTTNGRSVRFQ</sequence>
<reference evidence="1" key="1">
    <citation type="submission" date="2021-05" db="EMBL/GenBank/DDBJ databases">
        <authorList>
            <person name="Pietrasiak N."/>
            <person name="Ward R."/>
            <person name="Stajich J.E."/>
            <person name="Kurbessoian T."/>
        </authorList>
    </citation>
    <scope>NUCLEOTIDE SEQUENCE</scope>
    <source>
        <strain evidence="1">UHER 2000/2452</strain>
    </source>
</reference>
<dbReference type="AlphaFoldDB" id="A0A951QFG9"/>